<proteinExistence type="predicted"/>
<dbReference type="Proteomes" id="UP001225576">
    <property type="component" value="Unassembled WGS sequence"/>
</dbReference>
<organism evidence="2 3">
    <name type="scientific">Trueperella bernardiae</name>
    <dbReference type="NCBI Taxonomy" id="59561"/>
    <lineage>
        <taxon>Bacteria</taxon>
        <taxon>Bacillati</taxon>
        <taxon>Actinomycetota</taxon>
        <taxon>Actinomycetes</taxon>
        <taxon>Actinomycetales</taxon>
        <taxon>Actinomycetaceae</taxon>
        <taxon>Trueperella</taxon>
    </lineage>
</organism>
<evidence type="ECO:0000259" key="1">
    <source>
        <dbReference type="Pfam" id="PF10263"/>
    </source>
</evidence>
<name>A0AAW6ZKC8_9ACTO</name>
<dbReference type="Pfam" id="PF10263">
    <property type="entry name" value="SprT-like"/>
    <property type="match status" value="1"/>
</dbReference>
<protein>
    <submittedName>
        <fullName evidence="2">SprT-like domain-containing protein</fullName>
    </submittedName>
</protein>
<dbReference type="RefSeq" id="WP_082661093.1">
    <property type="nucleotide sequence ID" value="NZ_CALTZF010000007.1"/>
</dbReference>
<feature type="domain" description="SprT-like" evidence="1">
    <location>
        <begin position="27"/>
        <end position="90"/>
    </location>
</feature>
<reference evidence="2" key="1">
    <citation type="submission" date="2023-05" db="EMBL/GenBank/DDBJ databases">
        <title>Genomic Catalog of Human Bladder Bacteria.</title>
        <authorList>
            <person name="Du J."/>
        </authorList>
    </citation>
    <scope>NUCLEOTIDE SEQUENCE</scope>
    <source>
        <strain evidence="2">UMB1304A</strain>
    </source>
</reference>
<evidence type="ECO:0000313" key="3">
    <source>
        <dbReference type="Proteomes" id="UP001225576"/>
    </source>
</evidence>
<evidence type="ECO:0000313" key="2">
    <source>
        <dbReference type="EMBL" id="MDK8602231.1"/>
    </source>
</evidence>
<dbReference type="AlphaFoldDB" id="A0AAW6ZKC8"/>
<dbReference type="EMBL" id="JASPDQ010000017">
    <property type="protein sequence ID" value="MDK8602231.1"/>
    <property type="molecule type" value="Genomic_DNA"/>
</dbReference>
<comment type="caution">
    <text evidence="2">The sequence shown here is derived from an EMBL/GenBank/DDBJ whole genome shotgun (WGS) entry which is preliminary data.</text>
</comment>
<dbReference type="GO" id="GO:0006950">
    <property type="term" value="P:response to stress"/>
    <property type="evidence" value="ECO:0007669"/>
    <property type="project" value="UniProtKB-ARBA"/>
</dbReference>
<gene>
    <name evidence="2" type="ORF">QP858_07150</name>
</gene>
<dbReference type="Gene3D" id="3.30.2010.10">
    <property type="entry name" value="Metalloproteases ('zincins'), catalytic domain"/>
    <property type="match status" value="1"/>
</dbReference>
<accession>A0AAW6ZKC8</accession>
<sequence length="154" mass="17263">MDVSRAREVARGLMDAHGLRGWDLAIDRAKRRAGYTSHARRTISLSGPLITLYSEEQVRLLVLHEVAHALVGEGHGHDAAWRAACLKIGGDGLTRVDPKWPTAPALWVGLCPNGHRFERQRLGRAGSCPRCSRVFDRRYLITWTNQRTGEIFRG</sequence>
<dbReference type="InterPro" id="IPR006640">
    <property type="entry name" value="SprT-like_domain"/>
</dbReference>